<evidence type="ECO:0000256" key="6">
    <source>
        <dbReference type="SAM" id="MobiDB-lite"/>
    </source>
</evidence>
<feature type="region of interest" description="Disordered" evidence="6">
    <location>
        <begin position="59"/>
        <end position="83"/>
    </location>
</feature>
<dbReference type="SUPFAM" id="SSF101447">
    <property type="entry name" value="Formin homology 2 domain (FH2 domain)"/>
    <property type="match status" value="1"/>
</dbReference>
<evidence type="ECO:0000256" key="4">
    <source>
        <dbReference type="ARBA" id="ARBA00022968"/>
    </source>
</evidence>
<accession>A0AAV0HWA1</accession>
<evidence type="ECO:0000313" key="9">
    <source>
        <dbReference type="Proteomes" id="UP001154282"/>
    </source>
</evidence>
<dbReference type="EMBL" id="CAMGYJ010000003">
    <property type="protein sequence ID" value="CAI0389158.1"/>
    <property type="molecule type" value="Genomic_DNA"/>
</dbReference>
<dbReference type="GO" id="GO:0016757">
    <property type="term" value="F:glycosyltransferase activity"/>
    <property type="evidence" value="ECO:0007669"/>
    <property type="project" value="UniProtKB-KW"/>
</dbReference>
<dbReference type="Proteomes" id="UP001154282">
    <property type="component" value="Unassembled WGS sequence"/>
</dbReference>
<dbReference type="PANTHER" id="PTHR11062:SF264">
    <property type="entry name" value="PUTATIVE-RELATED"/>
    <property type="match status" value="1"/>
</dbReference>
<feature type="compositionally biased region" description="Pro residues" evidence="6">
    <location>
        <begin position="9"/>
        <end position="20"/>
    </location>
</feature>
<gene>
    <name evidence="8" type="ORF">LITE_LOCUS6112</name>
</gene>
<comment type="similarity">
    <text evidence="2">Belongs to the glycosyltransferase 47 family.</text>
</comment>
<keyword evidence="3" id="KW-0808">Transferase</keyword>
<organism evidence="8 9">
    <name type="scientific">Linum tenue</name>
    <dbReference type="NCBI Taxonomy" id="586396"/>
    <lineage>
        <taxon>Eukaryota</taxon>
        <taxon>Viridiplantae</taxon>
        <taxon>Streptophyta</taxon>
        <taxon>Embryophyta</taxon>
        <taxon>Tracheophyta</taxon>
        <taxon>Spermatophyta</taxon>
        <taxon>Magnoliopsida</taxon>
        <taxon>eudicotyledons</taxon>
        <taxon>Gunneridae</taxon>
        <taxon>Pentapetalae</taxon>
        <taxon>rosids</taxon>
        <taxon>fabids</taxon>
        <taxon>Malpighiales</taxon>
        <taxon>Linaceae</taxon>
        <taxon>Linum</taxon>
    </lineage>
</organism>
<keyword evidence="4" id="KW-0812">Transmembrane</keyword>
<evidence type="ECO:0000256" key="2">
    <source>
        <dbReference type="ARBA" id="ARBA00010271"/>
    </source>
</evidence>
<evidence type="ECO:0000256" key="5">
    <source>
        <dbReference type="ARBA" id="ARBA00023034"/>
    </source>
</evidence>
<feature type="region of interest" description="Disordered" evidence="6">
    <location>
        <begin position="1"/>
        <end position="22"/>
    </location>
</feature>
<dbReference type="AlphaFoldDB" id="A0AAV0HWA1"/>
<dbReference type="InterPro" id="IPR040911">
    <property type="entry name" value="Exostosin_GT47"/>
</dbReference>
<evidence type="ECO:0000256" key="1">
    <source>
        <dbReference type="ARBA" id="ARBA00004323"/>
    </source>
</evidence>
<sequence length="471" mass="53904">MGKVTNCTSPPPPPPPPPPSSSSSYLIPILCSAFLLLLLYLSTLTSPIINSLIPFPSSNQTLTNNNHTTSQTKKKKKKRRISNGLERIEAGLAAAREAIKEAIRSKNHTSDRDEAFVPRGSIYRNAYGFHQSHIEMVKRFKIWTYKEGERPLVHAGPMKNIYSIEGQFIDEIETPKSPFSAQTPDQAHAFFLPVSIAQIITYIYKPFTTYDRDRLVRIFRDYVHVAAAKHPYWNRSSGADHFMLSCHDWAPELPRYDPELYENVIRVLCNANRSEGFHPVRDVTMPELNTPPDRLTPEVRDCSSPGRRKTLAFFAGGSHGYIRKVLLDHWKDKNDADIRVHEYLNKGQDYMKLMGQSKFCLCPSGYEVASPRLVEAMFAGCVPVILSVNYSLPFDEVLDWTKFSVEIPVEKIPEIKTILGNVSEERYLELQRNVVEVRRHFELNRPAKPFDVLHMVLHSIWLRRLNVRLSS</sequence>
<dbReference type="GO" id="GO:0000139">
    <property type="term" value="C:Golgi membrane"/>
    <property type="evidence" value="ECO:0007669"/>
    <property type="project" value="UniProtKB-SubCell"/>
</dbReference>
<dbReference type="PANTHER" id="PTHR11062">
    <property type="entry name" value="EXOSTOSIN HEPARAN SULFATE GLYCOSYLTRANSFERASE -RELATED"/>
    <property type="match status" value="1"/>
</dbReference>
<dbReference type="Gene3D" id="3.40.50.2000">
    <property type="entry name" value="Glycogen Phosphorylase B"/>
    <property type="match status" value="1"/>
</dbReference>
<evidence type="ECO:0000256" key="3">
    <source>
        <dbReference type="ARBA" id="ARBA00022676"/>
    </source>
</evidence>
<evidence type="ECO:0000313" key="8">
    <source>
        <dbReference type="EMBL" id="CAI0389158.1"/>
    </source>
</evidence>
<feature type="compositionally biased region" description="Basic residues" evidence="6">
    <location>
        <begin position="72"/>
        <end position="81"/>
    </location>
</feature>
<feature type="domain" description="Exostosin GT47" evidence="7">
    <location>
        <begin position="138"/>
        <end position="420"/>
    </location>
</feature>
<dbReference type="InterPro" id="IPR004263">
    <property type="entry name" value="Exostosin"/>
</dbReference>
<proteinExistence type="inferred from homology"/>
<keyword evidence="3" id="KW-0328">Glycosyltransferase</keyword>
<protein>
    <recommendedName>
        <fullName evidence="7">Exostosin GT47 domain-containing protein</fullName>
    </recommendedName>
</protein>
<evidence type="ECO:0000259" key="7">
    <source>
        <dbReference type="Pfam" id="PF03016"/>
    </source>
</evidence>
<keyword evidence="4" id="KW-0735">Signal-anchor</keyword>
<reference evidence="8" key="1">
    <citation type="submission" date="2022-08" db="EMBL/GenBank/DDBJ databases">
        <authorList>
            <person name="Gutierrez-Valencia J."/>
        </authorList>
    </citation>
    <scope>NUCLEOTIDE SEQUENCE</scope>
</reference>
<comment type="caution">
    <text evidence="8">The sequence shown here is derived from an EMBL/GenBank/DDBJ whole genome shotgun (WGS) entry which is preliminary data.</text>
</comment>
<feature type="compositionally biased region" description="Polar residues" evidence="6">
    <location>
        <begin position="59"/>
        <end position="71"/>
    </location>
</feature>
<name>A0AAV0HWA1_9ROSI</name>
<dbReference type="Pfam" id="PF03016">
    <property type="entry name" value="Exostosin_GT47"/>
    <property type="match status" value="1"/>
</dbReference>
<comment type="subcellular location">
    <subcellularLocation>
        <location evidence="1">Golgi apparatus membrane</location>
        <topology evidence="1">Single-pass type II membrane protein</topology>
    </subcellularLocation>
</comment>
<keyword evidence="5" id="KW-0333">Golgi apparatus</keyword>
<keyword evidence="9" id="KW-1185">Reference proteome</keyword>